<proteinExistence type="predicted"/>
<feature type="compositionally biased region" description="Gly residues" evidence="1">
    <location>
        <begin position="78"/>
        <end position="92"/>
    </location>
</feature>
<evidence type="ECO:0000313" key="2">
    <source>
        <dbReference type="EMBL" id="PTQ31765.1"/>
    </source>
</evidence>
<dbReference type="EMBL" id="KZ772779">
    <property type="protein sequence ID" value="PTQ31765.1"/>
    <property type="molecule type" value="Genomic_DNA"/>
</dbReference>
<organism evidence="2 3">
    <name type="scientific">Marchantia polymorpha</name>
    <name type="common">Common liverwort</name>
    <name type="synonym">Marchantia aquatica</name>
    <dbReference type="NCBI Taxonomy" id="3197"/>
    <lineage>
        <taxon>Eukaryota</taxon>
        <taxon>Viridiplantae</taxon>
        <taxon>Streptophyta</taxon>
        <taxon>Embryophyta</taxon>
        <taxon>Marchantiophyta</taxon>
        <taxon>Marchantiopsida</taxon>
        <taxon>Marchantiidae</taxon>
        <taxon>Marchantiales</taxon>
        <taxon>Marchantiaceae</taxon>
        <taxon>Marchantia</taxon>
    </lineage>
</organism>
<keyword evidence="3" id="KW-1185">Reference proteome</keyword>
<feature type="region of interest" description="Disordered" evidence="1">
    <location>
        <begin position="45"/>
        <end position="64"/>
    </location>
</feature>
<evidence type="ECO:0000256" key="1">
    <source>
        <dbReference type="SAM" id="MobiDB-lite"/>
    </source>
</evidence>
<reference evidence="3" key="1">
    <citation type="journal article" date="2017" name="Cell">
        <title>Insights into land plant evolution garnered from the Marchantia polymorpha genome.</title>
        <authorList>
            <person name="Bowman J.L."/>
            <person name="Kohchi T."/>
            <person name="Yamato K.T."/>
            <person name="Jenkins J."/>
            <person name="Shu S."/>
            <person name="Ishizaki K."/>
            <person name="Yamaoka S."/>
            <person name="Nishihama R."/>
            <person name="Nakamura Y."/>
            <person name="Berger F."/>
            <person name="Adam C."/>
            <person name="Aki S.S."/>
            <person name="Althoff F."/>
            <person name="Araki T."/>
            <person name="Arteaga-Vazquez M.A."/>
            <person name="Balasubrmanian S."/>
            <person name="Barry K."/>
            <person name="Bauer D."/>
            <person name="Boehm C.R."/>
            <person name="Briginshaw L."/>
            <person name="Caballero-Perez J."/>
            <person name="Catarino B."/>
            <person name="Chen F."/>
            <person name="Chiyoda S."/>
            <person name="Chovatia M."/>
            <person name="Davies K.M."/>
            <person name="Delmans M."/>
            <person name="Demura T."/>
            <person name="Dierschke T."/>
            <person name="Dolan L."/>
            <person name="Dorantes-Acosta A.E."/>
            <person name="Eklund D.M."/>
            <person name="Florent S.N."/>
            <person name="Flores-Sandoval E."/>
            <person name="Fujiyama A."/>
            <person name="Fukuzawa H."/>
            <person name="Galik B."/>
            <person name="Grimanelli D."/>
            <person name="Grimwood J."/>
            <person name="Grossniklaus U."/>
            <person name="Hamada T."/>
            <person name="Haseloff J."/>
            <person name="Hetherington A.J."/>
            <person name="Higo A."/>
            <person name="Hirakawa Y."/>
            <person name="Hundley H.N."/>
            <person name="Ikeda Y."/>
            <person name="Inoue K."/>
            <person name="Inoue S.I."/>
            <person name="Ishida S."/>
            <person name="Jia Q."/>
            <person name="Kakita M."/>
            <person name="Kanazawa T."/>
            <person name="Kawai Y."/>
            <person name="Kawashima T."/>
            <person name="Kennedy M."/>
            <person name="Kinose K."/>
            <person name="Kinoshita T."/>
            <person name="Kohara Y."/>
            <person name="Koide E."/>
            <person name="Komatsu K."/>
            <person name="Kopischke S."/>
            <person name="Kubo M."/>
            <person name="Kyozuka J."/>
            <person name="Lagercrantz U."/>
            <person name="Lin S.S."/>
            <person name="Lindquist E."/>
            <person name="Lipzen A.M."/>
            <person name="Lu C.W."/>
            <person name="De Luna E."/>
            <person name="Martienssen R.A."/>
            <person name="Minamino N."/>
            <person name="Mizutani M."/>
            <person name="Mizutani M."/>
            <person name="Mochizuki N."/>
            <person name="Monte I."/>
            <person name="Mosher R."/>
            <person name="Nagasaki H."/>
            <person name="Nakagami H."/>
            <person name="Naramoto S."/>
            <person name="Nishitani K."/>
            <person name="Ohtani M."/>
            <person name="Okamoto T."/>
            <person name="Okumura M."/>
            <person name="Phillips J."/>
            <person name="Pollak B."/>
            <person name="Reinders A."/>
            <person name="Rovekamp M."/>
            <person name="Sano R."/>
            <person name="Sawa S."/>
            <person name="Schmid M.W."/>
            <person name="Shirakawa M."/>
            <person name="Solano R."/>
            <person name="Spunde A."/>
            <person name="Suetsugu N."/>
            <person name="Sugano S."/>
            <person name="Sugiyama A."/>
            <person name="Sun R."/>
            <person name="Suzuki Y."/>
            <person name="Takenaka M."/>
            <person name="Takezawa D."/>
            <person name="Tomogane H."/>
            <person name="Tsuzuki M."/>
            <person name="Ueda T."/>
            <person name="Umeda M."/>
            <person name="Ward J.M."/>
            <person name="Watanabe Y."/>
            <person name="Yazaki K."/>
            <person name="Yokoyama R."/>
            <person name="Yoshitake Y."/>
            <person name="Yotsui I."/>
            <person name="Zachgo S."/>
            <person name="Schmutz J."/>
        </authorList>
    </citation>
    <scope>NUCLEOTIDE SEQUENCE [LARGE SCALE GENOMIC DNA]</scope>
    <source>
        <strain evidence="3">Tak-1</strain>
    </source>
</reference>
<evidence type="ECO:0000313" key="3">
    <source>
        <dbReference type="Proteomes" id="UP000244005"/>
    </source>
</evidence>
<gene>
    <name evidence="2" type="ORF">MARPO_0107s0032</name>
</gene>
<dbReference type="Proteomes" id="UP000244005">
    <property type="component" value="Unassembled WGS sequence"/>
</dbReference>
<sequence>MMARIKSRPPVHRLLPISPPAACLASNLPSGSPPTSVGLEFIVGEEKGLKGPESGATGRRPAEEHRERFAADILRRGSAGGGRCGPGGGGYGGRRESSRRS</sequence>
<feature type="region of interest" description="Disordered" evidence="1">
    <location>
        <begin position="74"/>
        <end position="101"/>
    </location>
</feature>
<protein>
    <submittedName>
        <fullName evidence="2">Uncharacterized protein</fullName>
    </submittedName>
</protein>
<accession>A0A2R6WD40</accession>
<name>A0A2R6WD40_MARPO</name>
<dbReference type="AlphaFoldDB" id="A0A2R6WD40"/>